<organism evidence="2 3">
    <name type="scientific">Mycena pura</name>
    <dbReference type="NCBI Taxonomy" id="153505"/>
    <lineage>
        <taxon>Eukaryota</taxon>
        <taxon>Fungi</taxon>
        <taxon>Dikarya</taxon>
        <taxon>Basidiomycota</taxon>
        <taxon>Agaricomycotina</taxon>
        <taxon>Agaricomycetes</taxon>
        <taxon>Agaricomycetidae</taxon>
        <taxon>Agaricales</taxon>
        <taxon>Marasmiineae</taxon>
        <taxon>Mycenaceae</taxon>
        <taxon>Mycena</taxon>
    </lineage>
</organism>
<dbReference type="SUPFAM" id="SSF81383">
    <property type="entry name" value="F-box domain"/>
    <property type="match status" value="1"/>
</dbReference>
<name>A0AAD6VK38_9AGAR</name>
<keyword evidence="3" id="KW-1185">Reference proteome</keyword>
<gene>
    <name evidence="2" type="ORF">GGX14DRAFT_622893</name>
</gene>
<proteinExistence type="predicted"/>
<dbReference type="Gene3D" id="1.20.1280.50">
    <property type="match status" value="1"/>
</dbReference>
<feature type="domain" description="F-box" evidence="1">
    <location>
        <begin position="48"/>
        <end position="96"/>
    </location>
</feature>
<dbReference type="Pfam" id="PF12937">
    <property type="entry name" value="F-box-like"/>
    <property type="match status" value="1"/>
</dbReference>
<evidence type="ECO:0000313" key="2">
    <source>
        <dbReference type="EMBL" id="KAJ7212278.1"/>
    </source>
</evidence>
<evidence type="ECO:0000259" key="1">
    <source>
        <dbReference type="Pfam" id="PF12937"/>
    </source>
</evidence>
<dbReference type="SUPFAM" id="SSF52058">
    <property type="entry name" value="L domain-like"/>
    <property type="match status" value="1"/>
</dbReference>
<dbReference type="PANTHER" id="PTHR38926">
    <property type="entry name" value="F-BOX DOMAIN CONTAINING PROTEIN, EXPRESSED"/>
    <property type="match status" value="1"/>
</dbReference>
<dbReference type="EMBL" id="JARJCW010000024">
    <property type="protein sequence ID" value="KAJ7212278.1"/>
    <property type="molecule type" value="Genomic_DNA"/>
</dbReference>
<dbReference type="Gene3D" id="3.80.10.10">
    <property type="entry name" value="Ribonuclease Inhibitor"/>
    <property type="match status" value="1"/>
</dbReference>
<accession>A0AAD6VK38</accession>
<dbReference type="InterPro" id="IPR001810">
    <property type="entry name" value="F-box_dom"/>
</dbReference>
<evidence type="ECO:0000313" key="3">
    <source>
        <dbReference type="Proteomes" id="UP001219525"/>
    </source>
</evidence>
<dbReference type="InterPro" id="IPR036047">
    <property type="entry name" value="F-box-like_dom_sf"/>
</dbReference>
<dbReference type="PANTHER" id="PTHR38926:SF5">
    <property type="entry name" value="F-BOX AND LEUCINE-RICH REPEAT PROTEIN 6"/>
    <property type="match status" value="1"/>
</dbReference>
<sequence>MPSQMSRNLAHSFFKVVSKLNSLFPPKQTTPRAERRRRHFLPPRPHFIHRLPVEILAWIFVLGAEDDDLLAVAVSHVCRTWRMTALRTPSLWRRIALVPEEQMCRERIHRAKACSLDVQLLPWRATRSRGIAPQRLDVHTVQLRMHLVLPYIHRWRSLEIVLPDYEPFLANAALSGCCVSHKRGRAPLLEELTLVYRNNDDSKEFCLFSGCTPHLRRLTLDGLRLAWLPSLFGRLVFLDYTHHAFSVGDDAVAELLAMLGVCAALRELRVLFPRRSPLAFVPPFRAQLGRVALRRLVCLHLRVETRDIPPDLTRLVTHLSTPSLISLHLTDIGHRRHTFPSLVHFMQSYPKLPSLQTVFVEYGWHGSFLRRRVTGR</sequence>
<comment type="caution">
    <text evidence="2">The sequence shown here is derived from an EMBL/GenBank/DDBJ whole genome shotgun (WGS) entry which is preliminary data.</text>
</comment>
<reference evidence="2" key="1">
    <citation type="submission" date="2023-03" db="EMBL/GenBank/DDBJ databases">
        <title>Massive genome expansion in bonnet fungi (Mycena s.s.) driven by repeated elements and novel gene families across ecological guilds.</title>
        <authorList>
            <consortium name="Lawrence Berkeley National Laboratory"/>
            <person name="Harder C.B."/>
            <person name="Miyauchi S."/>
            <person name="Viragh M."/>
            <person name="Kuo A."/>
            <person name="Thoen E."/>
            <person name="Andreopoulos B."/>
            <person name="Lu D."/>
            <person name="Skrede I."/>
            <person name="Drula E."/>
            <person name="Henrissat B."/>
            <person name="Morin E."/>
            <person name="Kohler A."/>
            <person name="Barry K."/>
            <person name="LaButti K."/>
            <person name="Morin E."/>
            <person name="Salamov A."/>
            <person name="Lipzen A."/>
            <person name="Mereny Z."/>
            <person name="Hegedus B."/>
            <person name="Baldrian P."/>
            <person name="Stursova M."/>
            <person name="Weitz H."/>
            <person name="Taylor A."/>
            <person name="Grigoriev I.V."/>
            <person name="Nagy L.G."/>
            <person name="Martin F."/>
            <person name="Kauserud H."/>
        </authorList>
    </citation>
    <scope>NUCLEOTIDE SEQUENCE</scope>
    <source>
        <strain evidence="2">9144</strain>
    </source>
</reference>
<protein>
    <recommendedName>
        <fullName evidence="1">F-box domain-containing protein</fullName>
    </recommendedName>
</protein>
<dbReference type="AlphaFoldDB" id="A0AAD6VK38"/>
<dbReference type="Proteomes" id="UP001219525">
    <property type="component" value="Unassembled WGS sequence"/>
</dbReference>
<dbReference type="InterPro" id="IPR032675">
    <property type="entry name" value="LRR_dom_sf"/>
</dbReference>